<dbReference type="InterPro" id="IPR027844">
    <property type="entry name" value="INTS15"/>
</dbReference>
<comment type="caution">
    <text evidence="1">The sequence shown here is derived from an EMBL/GenBank/DDBJ whole genome shotgun (WGS) entry which is preliminary data.</text>
</comment>
<dbReference type="PANTHER" id="PTHR14540">
    <property type="entry name" value="INTEGRATOR COMPLEX SUBUNIT 15"/>
    <property type="match status" value="1"/>
</dbReference>
<accession>A0ABD1FCF0</accession>
<dbReference type="PANTHER" id="PTHR14540:SF2">
    <property type="entry name" value="INTEGRATOR COMPLEX SUBUNIT 15"/>
    <property type="match status" value="1"/>
</dbReference>
<organism evidence="1 2">
    <name type="scientific">Hypothenemus hampei</name>
    <name type="common">Coffee berry borer</name>
    <dbReference type="NCBI Taxonomy" id="57062"/>
    <lineage>
        <taxon>Eukaryota</taxon>
        <taxon>Metazoa</taxon>
        <taxon>Ecdysozoa</taxon>
        <taxon>Arthropoda</taxon>
        <taxon>Hexapoda</taxon>
        <taxon>Insecta</taxon>
        <taxon>Pterygota</taxon>
        <taxon>Neoptera</taxon>
        <taxon>Endopterygota</taxon>
        <taxon>Coleoptera</taxon>
        <taxon>Polyphaga</taxon>
        <taxon>Cucujiformia</taxon>
        <taxon>Curculionidae</taxon>
        <taxon>Scolytinae</taxon>
        <taxon>Hypothenemus</taxon>
    </lineage>
</organism>
<dbReference type="Proteomes" id="UP001566132">
    <property type="component" value="Unassembled WGS sequence"/>
</dbReference>
<dbReference type="EMBL" id="JBDJPC010000001">
    <property type="protein sequence ID" value="KAL1516958.1"/>
    <property type="molecule type" value="Genomic_DNA"/>
</dbReference>
<evidence type="ECO:0000313" key="1">
    <source>
        <dbReference type="EMBL" id="KAL1516958.1"/>
    </source>
</evidence>
<evidence type="ECO:0000313" key="2">
    <source>
        <dbReference type="Proteomes" id="UP001566132"/>
    </source>
</evidence>
<gene>
    <name evidence="1" type="ORF">ABEB36_000785</name>
</gene>
<sequence length="378" mass="42128">MSGSSSEVNLKQTLRKLEYPLCAQEALKKIAELLCARVTNIKSMDLSLDLMAEFIFYELDRRGNKRCPAMSSLVELQLLQILYEFLNNIPNEASRNTLFLNLFSPITVNNRLGVLSKLVSLAIGIPSRSILIAASTWMQQLGNTSPSSCKLAEALVFDYAHLTPNTDDKLKNLSEVAPEFTANFLTAIAENYFIPNKESMLPPDVLLKCISDWVTDNSKLCISAQQRQALLPPGAIAMEATTPIAGLLRWCVLAPLYQHEQQIYSKLYLALLNSIMEIPRVNPPRAINVQHLTVIIQQLLQYLQDPKNKELLASGTNAMLQLALDRFGQAIQVALSVNAVYGHLDELFNGLNHLPNNRLLNIVIKRYNDSKGGPILIV</sequence>
<reference evidence="1 2" key="1">
    <citation type="submission" date="2024-05" db="EMBL/GenBank/DDBJ databases">
        <title>Genetic variation in Jamaican populations of the coffee berry borer (Hypothenemus hampei).</title>
        <authorList>
            <person name="Errbii M."/>
            <person name="Myrie A."/>
        </authorList>
    </citation>
    <scope>NUCLEOTIDE SEQUENCE [LARGE SCALE GENOMIC DNA]</scope>
    <source>
        <strain evidence="1">JA-Hopewell-2020-01-JO</strain>
        <tissue evidence="1">Whole body</tissue>
    </source>
</reference>
<dbReference type="AlphaFoldDB" id="A0ABD1FCF0"/>
<dbReference type="Pfam" id="PF14964">
    <property type="entry name" value="INTS15"/>
    <property type="match status" value="1"/>
</dbReference>
<protein>
    <submittedName>
        <fullName evidence="1">Uncharacterized protein</fullName>
    </submittedName>
</protein>
<proteinExistence type="predicted"/>
<name>A0ABD1FCF0_HYPHA</name>
<keyword evidence="2" id="KW-1185">Reference proteome</keyword>